<dbReference type="eggNOG" id="KOG3492">
    <property type="taxonomic scope" value="Eukaryota"/>
</dbReference>
<name>A0A068YE92_ECHMU</name>
<reference evidence="4" key="1">
    <citation type="journal article" date="2013" name="Nature">
        <title>The genomes of four tapeworm species reveal adaptations to parasitism.</title>
        <authorList>
            <person name="Tsai I.J."/>
            <person name="Zarowiecki M."/>
            <person name="Holroyd N."/>
            <person name="Garciarrubio A."/>
            <person name="Sanchez-Flores A."/>
            <person name="Brooks K.L."/>
            <person name="Tracey A."/>
            <person name="Bobes R.J."/>
            <person name="Fragoso G."/>
            <person name="Sciutto E."/>
            <person name="Aslett M."/>
            <person name="Beasley H."/>
            <person name="Bennett H.M."/>
            <person name="Cai J."/>
            <person name="Camicia F."/>
            <person name="Clark R."/>
            <person name="Cucher M."/>
            <person name="De Silva N."/>
            <person name="Day T.A."/>
            <person name="Deplazes P."/>
            <person name="Estrada K."/>
            <person name="Fernandez C."/>
            <person name="Holland P.W."/>
            <person name="Hou J."/>
            <person name="Hu S."/>
            <person name="Huckvale T."/>
            <person name="Hung S.S."/>
            <person name="Kamenetzky L."/>
            <person name="Keane J.A."/>
            <person name="Kiss F."/>
            <person name="Koziol U."/>
            <person name="Lambert O."/>
            <person name="Liu K."/>
            <person name="Luo X."/>
            <person name="Luo Y."/>
            <person name="Macchiaroli N."/>
            <person name="Nichol S."/>
            <person name="Paps J."/>
            <person name="Parkinson J."/>
            <person name="Pouchkina-Stantcheva N."/>
            <person name="Riddiford N."/>
            <person name="Rosenzvit M."/>
            <person name="Salinas G."/>
            <person name="Wasmuth J.D."/>
            <person name="Zamanian M."/>
            <person name="Zheng Y."/>
            <person name="Cai X."/>
            <person name="Soberon X."/>
            <person name="Olson P.D."/>
            <person name="Laclette J.P."/>
            <person name="Brehm K."/>
            <person name="Berriman M."/>
            <person name="Garciarrubio A."/>
            <person name="Bobes R.J."/>
            <person name="Fragoso G."/>
            <person name="Sanchez-Flores A."/>
            <person name="Estrada K."/>
            <person name="Cevallos M.A."/>
            <person name="Morett E."/>
            <person name="Gonzalez V."/>
            <person name="Portillo T."/>
            <person name="Ochoa-Leyva A."/>
            <person name="Jose M.V."/>
            <person name="Sciutto E."/>
            <person name="Landa A."/>
            <person name="Jimenez L."/>
            <person name="Valdes V."/>
            <person name="Carrero J.C."/>
            <person name="Larralde C."/>
            <person name="Morales-Montor J."/>
            <person name="Limon-Lason J."/>
            <person name="Soberon X."/>
            <person name="Laclette J.P."/>
        </authorList>
    </citation>
    <scope>NUCLEOTIDE SEQUENCE [LARGE SCALE GENOMIC DNA]</scope>
</reference>
<organism evidence="4 5">
    <name type="scientific">Echinococcus multilocularis</name>
    <name type="common">Fox tapeworm</name>
    <dbReference type="NCBI Taxonomy" id="6211"/>
    <lineage>
        <taxon>Eukaryota</taxon>
        <taxon>Metazoa</taxon>
        <taxon>Spiralia</taxon>
        <taxon>Lophotrochozoa</taxon>
        <taxon>Platyhelminthes</taxon>
        <taxon>Cestoda</taxon>
        <taxon>Eucestoda</taxon>
        <taxon>Cyclophyllidea</taxon>
        <taxon>Taeniidae</taxon>
        <taxon>Echinococcus</taxon>
    </lineage>
</organism>
<evidence type="ECO:0000256" key="1">
    <source>
        <dbReference type="ARBA" id="ARBA00004087"/>
    </source>
</evidence>
<evidence type="ECO:0000313" key="5">
    <source>
        <dbReference type="Proteomes" id="UP000017246"/>
    </source>
</evidence>
<dbReference type="SUPFAM" id="SSF88697">
    <property type="entry name" value="PUA domain-like"/>
    <property type="match status" value="1"/>
</dbReference>
<proteinExistence type="predicted"/>
<dbReference type="InterPro" id="IPR005155">
    <property type="entry name" value="UPF0113_PUA"/>
</dbReference>
<evidence type="ECO:0000256" key="2">
    <source>
        <dbReference type="ARBA" id="ARBA00018162"/>
    </source>
</evidence>
<dbReference type="InterPro" id="IPR002478">
    <property type="entry name" value="PUA"/>
</dbReference>
<dbReference type="GO" id="GO:0003723">
    <property type="term" value="F:RNA binding"/>
    <property type="evidence" value="ECO:0007669"/>
    <property type="project" value="InterPro"/>
</dbReference>
<dbReference type="Pfam" id="PF03657">
    <property type="entry name" value="UPF0113"/>
    <property type="match status" value="1"/>
</dbReference>
<dbReference type="Pfam" id="PF17833">
    <property type="entry name" value="pre-PUA_NIP7"/>
    <property type="match status" value="1"/>
</dbReference>
<sequence>MRQLREAEYRSLTDKLSKYIQDIKPLLERGNEKYDFYYHRGRVFYCRDDLAKRAKNITRKNLLSFGTCFGKFTKNSQFRLHITALPYLTPYAKYRIWLKPSAEQHFLYGQHIVKSGLARVSEDTPQYAGVIVMNANDTPLGFGVAAKFPSSRHWGIYQERRDDRIGPGDWFVNSYWFCNSPHFITGFVITDHAMFTASVAVPFYLLSGFPAGIF</sequence>
<protein>
    <recommendedName>
        <fullName evidence="2">60S ribosome subunit biogenesis protein NIP7 homolog</fullName>
    </recommendedName>
</protein>
<dbReference type="AlphaFoldDB" id="A0A068YE92"/>
<evidence type="ECO:0000259" key="3">
    <source>
        <dbReference type="SMART" id="SM00359"/>
    </source>
</evidence>
<dbReference type="CDD" id="cd21151">
    <property type="entry name" value="PUA_Nip7-like"/>
    <property type="match status" value="1"/>
</dbReference>
<dbReference type="EMBL" id="LN902841">
    <property type="protein sequence ID" value="CDS40673.1"/>
    <property type="molecule type" value="Genomic_DNA"/>
</dbReference>
<dbReference type="STRING" id="6211.A0A068YE92"/>
<gene>
    <name evidence="4" type="ORF">EmuJ_000827000</name>
</gene>
<dbReference type="InterPro" id="IPR036974">
    <property type="entry name" value="PUA_sf"/>
</dbReference>
<dbReference type="Gene3D" id="2.30.130.10">
    <property type="entry name" value="PUA domain"/>
    <property type="match status" value="1"/>
</dbReference>
<dbReference type="InterPro" id="IPR040598">
    <property type="entry name" value="NIP7_N"/>
</dbReference>
<keyword evidence="5" id="KW-1185">Reference proteome</keyword>
<comment type="function">
    <text evidence="1">Required for proper 34S pre-rRNA processing and 60S ribosome subunit assembly.</text>
</comment>
<dbReference type="InterPro" id="IPR055359">
    <property type="entry name" value="Nip7_N_euk"/>
</dbReference>
<dbReference type="Gene3D" id="3.10.450.220">
    <property type="match status" value="1"/>
</dbReference>
<dbReference type="SUPFAM" id="SSF88802">
    <property type="entry name" value="Pre-PUA domain"/>
    <property type="match status" value="1"/>
</dbReference>
<reference evidence="4" key="2">
    <citation type="submission" date="2015-11" db="EMBL/GenBank/DDBJ databases">
        <authorList>
            <person name="Zhang Y."/>
            <person name="Guo Z."/>
        </authorList>
    </citation>
    <scope>NUCLEOTIDE SEQUENCE</scope>
</reference>
<dbReference type="OrthoDB" id="27490at2759"/>
<dbReference type="InterPro" id="IPR015947">
    <property type="entry name" value="PUA-like_sf"/>
</dbReference>
<accession>A0A068YE92</accession>
<dbReference type="FunFam" id="3.10.450.220:FF:000001">
    <property type="entry name" value="60S ribosome subunit biogenesis protein NIP7 homolog"/>
    <property type="match status" value="1"/>
</dbReference>
<dbReference type="SMART" id="SM00359">
    <property type="entry name" value="PUA"/>
    <property type="match status" value="1"/>
</dbReference>
<evidence type="ECO:0000313" key="4">
    <source>
        <dbReference type="EMBL" id="CDS40673.1"/>
    </source>
</evidence>
<dbReference type="CDD" id="cd21146">
    <property type="entry name" value="Nip7_N_euk"/>
    <property type="match status" value="1"/>
</dbReference>
<dbReference type="Proteomes" id="UP000017246">
    <property type="component" value="Unassembled WGS sequence"/>
</dbReference>
<feature type="domain" description="PUA" evidence="3">
    <location>
        <begin position="94"/>
        <end position="165"/>
    </location>
</feature>
<dbReference type="PROSITE" id="PS50890">
    <property type="entry name" value="PUA"/>
    <property type="match status" value="1"/>
</dbReference>